<dbReference type="EMBL" id="CAJVQC010101663">
    <property type="protein sequence ID" value="CAG8831546.1"/>
    <property type="molecule type" value="Genomic_DNA"/>
</dbReference>
<gene>
    <name evidence="1" type="ORF">RPERSI_LOCUS28181</name>
</gene>
<proteinExistence type="predicted"/>
<feature type="non-terminal residue" evidence="1">
    <location>
        <position position="1"/>
    </location>
</feature>
<feature type="non-terminal residue" evidence="1">
    <location>
        <position position="179"/>
    </location>
</feature>
<dbReference type="Proteomes" id="UP000789920">
    <property type="component" value="Unassembled WGS sequence"/>
</dbReference>
<protein>
    <submittedName>
        <fullName evidence="1">24408_t:CDS:1</fullName>
    </submittedName>
</protein>
<keyword evidence="2" id="KW-1185">Reference proteome</keyword>
<name>A0ACA9S9H1_9GLOM</name>
<accession>A0ACA9S9H1</accession>
<evidence type="ECO:0000313" key="1">
    <source>
        <dbReference type="EMBL" id="CAG8831546.1"/>
    </source>
</evidence>
<evidence type="ECO:0000313" key="2">
    <source>
        <dbReference type="Proteomes" id="UP000789920"/>
    </source>
</evidence>
<comment type="caution">
    <text evidence="1">The sequence shown here is derived from an EMBL/GenBank/DDBJ whole genome shotgun (WGS) entry which is preliminary data.</text>
</comment>
<reference evidence="1" key="1">
    <citation type="submission" date="2021-06" db="EMBL/GenBank/DDBJ databases">
        <authorList>
            <person name="Kallberg Y."/>
            <person name="Tangrot J."/>
            <person name="Rosling A."/>
        </authorList>
    </citation>
    <scope>NUCLEOTIDE SEQUENCE</scope>
    <source>
        <strain evidence="1">MA461A</strain>
    </source>
</reference>
<organism evidence="1 2">
    <name type="scientific">Racocetra persica</name>
    <dbReference type="NCBI Taxonomy" id="160502"/>
    <lineage>
        <taxon>Eukaryota</taxon>
        <taxon>Fungi</taxon>
        <taxon>Fungi incertae sedis</taxon>
        <taxon>Mucoromycota</taxon>
        <taxon>Glomeromycotina</taxon>
        <taxon>Glomeromycetes</taxon>
        <taxon>Diversisporales</taxon>
        <taxon>Gigasporaceae</taxon>
        <taxon>Racocetra</taxon>
    </lineage>
</organism>
<sequence>KRRHDNSEDKDQQSAAEIKKQKKARFDEDKIWMDKHMKKHRAVSNYSWEESLESKDKEENYSYLIQLADLYFLKPKNRDQSAQEKPGHPRTSDPYARTHHRSDVRQSSSKAPKNPLILVPPSPSAFVTMYNVKQLLQDARFEEQASLRNNHKRERFIKICRNGKTFEFTDSVENFQESD</sequence>